<keyword evidence="3" id="KW-0547">Nucleotide-binding</keyword>
<accession>A0A0R1Q1D3</accession>
<dbReference type="PATRIC" id="fig|1423812.3.peg.1709"/>
<keyword evidence="7" id="KW-1185">Reference proteome</keyword>
<keyword evidence="2" id="KW-0813">Transport</keyword>
<dbReference type="Pfam" id="PF00005">
    <property type="entry name" value="ABC_tran"/>
    <property type="match status" value="1"/>
</dbReference>
<dbReference type="RefSeq" id="WP_057736070.1">
    <property type="nucleotide sequence ID" value="NZ_AZEG01000004.1"/>
</dbReference>
<evidence type="ECO:0000313" key="6">
    <source>
        <dbReference type="EMBL" id="KRL38401.1"/>
    </source>
</evidence>
<dbReference type="GO" id="GO:0016887">
    <property type="term" value="F:ATP hydrolysis activity"/>
    <property type="evidence" value="ECO:0007669"/>
    <property type="project" value="InterPro"/>
</dbReference>
<dbReference type="SMART" id="SM00382">
    <property type="entry name" value="AAA"/>
    <property type="match status" value="1"/>
</dbReference>
<dbReference type="OrthoDB" id="2968466at2"/>
<evidence type="ECO:0000256" key="3">
    <source>
        <dbReference type="ARBA" id="ARBA00022741"/>
    </source>
</evidence>
<reference evidence="6 7" key="1">
    <citation type="journal article" date="2015" name="Genome Announc.">
        <title>Expanding the biotechnology potential of lactobacilli through comparative genomics of 213 strains and associated genera.</title>
        <authorList>
            <person name="Sun Z."/>
            <person name="Harris H.M."/>
            <person name="McCann A."/>
            <person name="Guo C."/>
            <person name="Argimon S."/>
            <person name="Zhang W."/>
            <person name="Yang X."/>
            <person name="Jeffery I.B."/>
            <person name="Cooney J.C."/>
            <person name="Kagawa T.F."/>
            <person name="Liu W."/>
            <person name="Song Y."/>
            <person name="Salvetti E."/>
            <person name="Wrobel A."/>
            <person name="Rasinkangas P."/>
            <person name="Parkhill J."/>
            <person name="Rea M.C."/>
            <person name="O'Sullivan O."/>
            <person name="Ritari J."/>
            <person name="Douillard F.P."/>
            <person name="Paul Ross R."/>
            <person name="Yang R."/>
            <person name="Briner A.E."/>
            <person name="Felis G.E."/>
            <person name="de Vos W.M."/>
            <person name="Barrangou R."/>
            <person name="Klaenhammer T.R."/>
            <person name="Caufield P.W."/>
            <person name="Cui Y."/>
            <person name="Zhang H."/>
            <person name="O'Toole P.W."/>
        </authorList>
    </citation>
    <scope>NUCLEOTIDE SEQUENCE [LARGE SCALE GENOMIC DNA]</scope>
    <source>
        <strain evidence="6 7">DSM 19971</strain>
    </source>
</reference>
<dbReference type="PANTHER" id="PTHR42734:SF17">
    <property type="entry name" value="METAL TRANSPORT SYSTEM ATP-BINDING PROTEIN TM_0124-RELATED"/>
    <property type="match status" value="1"/>
</dbReference>
<evidence type="ECO:0000256" key="2">
    <source>
        <dbReference type="ARBA" id="ARBA00022448"/>
    </source>
</evidence>
<proteinExistence type="inferred from homology"/>
<evidence type="ECO:0000256" key="1">
    <source>
        <dbReference type="ARBA" id="ARBA00005417"/>
    </source>
</evidence>
<dbReference type="InterPro" id="IPR003593">
    <property type="entry name" value="AAA+_ATPase"/>
</dbReference>
<dbReference type="InterPro" id="IPR027417">
    <property type="entry name" value="P-loop_NTPase"/>
</dbReference>
<dbReference type="EMBL" id="AZEG01000004">
    <property type="protein sequence ID" value="KRL38401.1"/>
    <property type="molecule type" value="Genomic_DNA"/>
</dbReference>
<name>A0A0R1Q1D3_9LACO</name>
<dbReference type="PROSITE" id="PS50893">
    <property type="entry name" value="ABC_TRANSPORTER_2"/>
    <property type="match status" value="1"/>
</dbReference>
<evidence type="ECO:0000259" key="5">
    <source>
        <dbReference type="PROSITE" id="PS50893"/>
    </source>
</evidence>
<dbReference type="PANTHER" id="PTHR42734">
    <property type="entry name" value="METAL TRANSPORT SYSTEM ATP-BINDING PROTEIN TM_0124-RELATED"/>
    <property type="match status" value="1"/>
</dbReference>
<dbReference type="InterPro" id="IPR003439">
    <property type="entry name" value="ABC_transporter-like_ATP-bd"/>
</dbReference>
<evidence type="ECO:0000256" key="4">
    <source>
        <dbReference type="ARBA" id="ARBA00022840"/>
    </source>
</evidence>
<dbReference type="Proteomes" id="UP000051155">
    <property type="component" value="Unassembled WGS sequence"/>
</dbReference>
<dbReference type="Gene3D" id="3.40.50.300">
    <property type="entry name" value="P-loop containing nucleotide triphosphate hydrolases"/>
    <property type="match status" value="1"/>
</dbReference>
<dbReference type="STRING" id="1423812.FD20_GL001601"/>
<sequence>MEIKNLSFSYQERLIYDRLNVKFQDEVPNIIIGPNGVGKTTLLDTLARLNSSDTYDALVDVPSVKEIGYQLQKTIFYTTLTVGQTLKMYQKIDHAGGAAPTALMNKIYATVLKPLESIKMGQLSGGERRIVLTYGTCLLDRKLYLFDEPLSGVDPSNATLIMEMICSLAKKSTVVMTTHQLGQLKNKGAKIIGLNQGHCIFNGTYTELLKLENTQDVDEAYSKLINSSRSKIKL</sequence>
<organism evidence="6 7">
    <name type="scientific">Liquorilactobacillus uvarum DSM 19971</name>
    <dbReference type="NCBI Taxonomy" id="1423812"/>
    <lineage>
        <taxon>Bacteria</taxon>
        <taxon>Bacillati</taxon>
        <taxon>Bacillota</taxon>
        <taxon>Bacilli</taxon>
        <taxon>Lactobacillales</taxon>
        <taxon>Lactobacillaceae</taxon>
        <taxon>Liquorilactobacillus</taxon>
    </lineage>
</organism>
<dbReference type="AlphaFoldDB" id="A0A0R1Q1D3"/>
<protein>
    <submittedName>
        <fullName evidence="6">Abc-type cobalt transport system atpase component</fullName>
    </submittedName>
</protein>
<gene>
    <name evidence="6" type="ORF">FD20_GL001601</name>
</gene>
<feature type="domain" description="ABC transporter" evidence="5">
    <location>
        <begin position="1"/>
        <end position="221"/>
    </location>
</feature>
<evidence type="ECO:0000313" key="7">
    <source>
        <dbReference type="Proteomes" id="UP000051155"/>
    </source>
</evidence>
<dbReference type="GO" id="GO:0005524">
    <property type="term" value="F:ATP binding"/>
    <property type="evidence" value="ECO:0007669"/>
    <property type="project" value="UniProtKB-KW"/>
</dbReference>
<dbReference type="InterPro" id="IPR050153">
    <property type="entry name" value="Metal_Ion_Import_ABC"/>
</dbReference>
<dbReference type="CDD" id="cd00267">
    <property type="entry name" value="ABC_ATPase"/>
    <property type="match status" value="1"/>
</dbReference>
<comment type="caution">
    <text evidence="6">The sequence shown here is derived from an EMBL/GenBank/DDBJ whole genome shotgun (WGS) entry which is preliminary data.</text>
</comment>
<keyword evidence="4" id="KW-0067">ATP-binding</keyword>
<comment type="similarity">
    <text evidence="1">Belongs to the ABC transporter superfamily.</text>
</comment>
<dbReference type="SUPFAM" id="SSF52540">
    <property type="entry name" value="P-loop containing nucleoside triphosphate hydrolases"/>
    <property type="match status" value="1"/>
</dbReference>